<accession>A0A6V7QPN4</accession>
<reference evidence="11" key="1">
    <citation type="submission" date="2020-07" db="EMBL/GenBank/DDBJ databases">
        <authorList>
            <person name="Lin J."/>
        </authorList>
    </citation>
    <scope>NUCLEOTIDE SEQUENCE</scope>
</reference>
<evidence type="ECO:0000256" key="6">
    <source>
        <dbReference type="ARBA" id="ARBA00023295"/>
    </source>
</evidence>
<dbReference type="GO" id="GO:0005975">
    <property type="term" value="P:carbohydrate metabolic process"/>
    <property type="evidence" value="ECO:0007669"/>
    <property type="project" value="InterPro"/>
</dbReference>
<evidence type="ECO:0000256" key="7">
    <source>
        <dbReference type="ARBA" id="ARBA00023316"/>
    </source>
</evidence>
<dbReference type="InterPro" id="IPR011050">
    <property type="entry name" value="Pectin_lyase_fold/virulence"/>
</dbReference>
<dbReference type="InterPro" id="IPR012334">
    <property type="entry name" value="Pectin_lyas_fold"/>
</dbReference>
<evidence type="ECO:0008006" key="12">
    <source>
        <dbReference type="Google" id="ProtNLM"/>
    </source>
</evidence>
<evidence type="ECO:0000256" key="2">
    <source>
        <dbReference type="ARBA" id="ARBA00008834"/>
    </source>
</evidence>
<keyword evidence="10" id="KW-0732">Signal</keyword>
<protein>
    <recommendedName>
        <fullName evidence="12">Polygalacturonase</fullName>
    </recommendedName>
</protein>
<evidence type="ECO:0000256" key="10">
    <source>
        <dbReference type="SAM" id="SignalP"/>
    </source>
</evidence>
<keyword evidence="6 9" id="KW-0326">Glycosidase</keyword>
<name>A0A6V7QPN4_ANACO</name>
<evidence type="ECO:0000256" key="3">
    <source>
        <dbReference type="ARBA" id="ARBA00022512"/>
    </source>
</evidence>
<dbReference type="Pfam" id="PF00295">
    <property type="entry name" value="Glyco_hydro_28"/>
    <property type="match status" value="1"/>
</dbReference>
<evidence type="ECO:0000256" key="9">
    <source>
        <dbReference type="RuleBase" id="RU361169"/>
    </source>
</evidence>
<dbReference type="GO" id="GO:0071555">
    <property type="term" value="P:cell wall organization"/>
    <property type="evidence" value="ECO:0007669"/>
    <property type="project" value="UniProtKB-KW"/>
</dbReference>
<comment type="similarity">
    <text evidence="2 9">Belongs to the glycosyl hydrolase 28 family.</text>
</comment>
<proteinExistence type="inferred from homology"/>
<keyword evidence="3" id="KW-0134">Cell wall</keyword>
<dbReference type="PROSITE" id="PS00502">
    <property type="entry name" value="POLYGALACTURONASE"/>
    <property type="match status" value="1"/>
</dbReference>
<organism evidence="11">
    <name type="scientific">Ananas comosus var. bracteatus</name>
    <name type="common">red pineapple</name>
    <dbReference type="NCBI Taxonomy" id="296719"/>
    <lineage>
        <taxon>Eukaryota</taxon>
        <taxon>Viridiplantae</taxon>
        <taxon>Streptophyta</taxon>
        <taxon>Embryophyta</taxon>
        <taxon>Tracheophyta</taxon>
        <taxon>Spermatophyta</taxon>
        <taxon>Magnoliopsida</taxon>
        <taxon>Liliopsida</taxon>
        <taxon>Poales</taxon>
        <taxon>Bromeliaceae</taxon>
        <taxon>Bromelioideae</taxon>
        <taxon>Ananas</taxon>
    </lineage>
</organism>
<dbReference type="GO" id="GO:0004650">
    <property type="term" value="F:polygalacturonase activity"/>
    <property type="evidence" value="ECO:0007669"/>
    <property type="project" value="InterPro"/>
</dbReference>
<evidence type="ECO:0000256" key="8">
    <source>
        <dbReference type="PROSITE-ProRule" id="PRU10052"/>
    </source>
</evidence>
<keyword evidence="7" id="KW-0961">Cell wall biogenesis/degradation</keyword>
<dbReference type="SUPFAM" id="SSF51126">
    <property type="entry name" value="Pectin lyase-like"/>
    <property type="match status" value="1"/>
</dbReference>
<sequence>MAISNIAVALLCVWWAAAEAGSRIYDVVGHGAHGDAKTDDTKAFEEAWKAACSDPANPTMVVPSGKTFLLSFISFRGPCNSNKIRVRIEGDIVAPSQVGLQHSNADHWITFADVNGLTVDGSGQIDGRGSLWWACKATPDSFAIMRCQNVELSGLRFKDSPKKHVTVDDSAWVRVFGITVEAPEDSPNTDGVHIERSRHAEIVDTSIGTGDDCISIGPDTVDLNISRITCGPGHGISIGSLGKDESEARVEQIHVSSCSFFGTSNGVRIKTWQGGSGFARRLLFEQIEFDSVKNPIVIDQYYCDGGHKCHNKPSAVEVSDVRYAGVIGSTTKNIAITLNCSQNIACTGIIMENISISHVEPGAPTSSFCVNAHGRMKSPSFLGSLA</sequence>
<gene>
    <name evidence="11" type="ORF">CB5_LOCUS28391</name>
</gene>
<dbReference type="EMBL" id="CAJEUB010000001">
    <property type="protein sequence ID" value="CAD1845180.1"/>
    <property type="molecule type" value="Genomic_DNA"/>
</dbReference>
<evidence type="ECO:0000313" key="11">
    <source>
        <dbReference type="EMBL" id="CAD1845180.1"/>
    </source>
</evidence>
<evidence type="ECO:0000256" key="4">
    <source>
        <dbReference type="ARBA" id="ARBA00022525"/>
    </source>
</evidence>
<evidence type="ECO:0000256" key="5">
    <source>
        <dbReference type="ARBA" id="ARBA00022801"/>
    </source>
</evidence>
<dbReference type="InterPro" id="IPR000743">
    <property type="entry name" value="Glyco_hydro_28"/>
</dbReference>
<feature type="chain" id="PRO_5027891402" description="Polygalacturonase" evidence="10">
    <location>
        <begin position="21"/>
        <end position="386"/>
    </location>
</feature>
<feature type="signal peptide" evidence="10">
    <location>
        <begin position="1"/>
        <end position="20"/>
    </location>
</feature>
<keyword evidence="4" id="KW-0964">Secreted</keyword>
<dbReference type="AlphaFoldDB" id="A0A6V7QPN4"/>
<dbReference type="Gene3D" id="2.160.20.10">
    <property type="entry name" value="Single-stranded right-handed beta-helix, Pectin lyase-like"/>
    <property type="match status" value="1"/>
</dbReference>
<feature type="active site" evidence="8">
    <location>
        <position position="234"/>
    </location>
</feature>
<keyword evidence="5 9" id="KW-0378">Hydrolase</keyword>
<dbReference type="PANTHER" id="PTHR31375">
    <property type="match status" value="1"/>
</dbReference>
<evidence type="ECO:0000256" key="1">
    <source>
        <dbReference type="ARBA" id="ARBA00004191"/>
    </source>
</evidence>
<comment type="subcellular location">
    <subcellularLocation>
        <location evidence="1">Secreted</location>
        <location evidence="1">Cell wall</location>
    </subcellularLocation>
</comment>